<dbReference type="GO" id="GO:0002758">
    <property type="term" value="P:innate immune response-activating signaling pathway"/>
    <property type="evidence" value="ECO:0007669"/>
    <property type="project" value="UniProtKB-ARBA"/>
</dbReference>
<evidence type="ECO:0000256" key="5">
    <source>
        <dbReference type="ARBA" id="ARBA00022821"/>
    </source>
</evidence>
<dbReference type="InterPro" id="IPR032675">
    <property type="entry name" value="LRR_dom_sf"/>
</dbReference>
<dbReference type="OrthoDB" id="1050628at2759"/>
<dbReference type="CDD" id="cd14798">
    <property type="entry name" value="RX-CC_like"/>
    <property type="match status" value="1"/>
</dbReference>
<dbReference type="Gene3D" id="1.10.10.10">
    <property type="entry name" value="Winged helix-like DNA-binding domain superfamily/Winged helix DNA-binding domain"/>
    <property type="match status" value="1"/>
</dbReference>
<keyword evidence="4" id="KW-0547">Nucleotide-binding</keyword>
<evidence type="ECO:0000259" key="8">
    <source>
        <dbReference type="Pfam" id="PF00931"/>
    </source>
</evidence>
<feature type="domain" description="Disease resistance R13L4/SHOC-2-like LRR" evidence="11">
    <location>
        <begin position="564"/>
        <end position="849"/>
    </location>
</feature>
<evidence type="ECO:0000256" key="7">
    <source>
        <dbReference type="ARBA" id="ARBA00023054"/>
    </source>
</evidence>
<dbReference type="SUPFAM" id="SSF52540">
    <property type="entry name" value="P-loop containing nucleoside triphosphate hydrolases"/>
    <property type="match status" value="1"/>
</dbReference>
<dbReference type="GO" id="GO:0043531">
    <property type="term" value="F:ADP binding"/>
    <property type="evidence" value="ECO:0007669"/>
    <property type="project" value="InterPro"/>
</dbReference>
<comment type="caution">
    <text evidence="12">The sequence shown here is derived from an EMBL/GenBank/DDBJ whole genome shotgun (WGS) entry which is preliminary data.</text>
</comment>
<dbReference type="EMBL" id="RWGY01000031">
    <property type="protein sequence ID" value="TVU13858.1"/>
    <property type="molecule type" value="Genomic_DNA"/>
</dbReference>
<dbReference type="InterPro" id="IPR002182">
    <property type="entry name" value="NB-ARC"/>
</dbReference>
<feature type="domain" description="Disease resistance N-terminal" evidence="9">
    <location>
        <begin position="8"/>
        <end position="86"/>
    </location>
</feature>
<dbReference type="Gene3D" id="3.40.50.300">
    <property type="entry name" value="P-loop containing nucleotide triphosphate hydrolases"/>
    <property type="match status" value="1"/>
</dbReference>
<feature type="non-terminal residue" evidence="12">
    <location>
        <position position="1"/>
    </location>
</feature>
<evidence type="ECO:0000256" key="6">
    <source>
        <dbReference type="ARBA" id="ARBA00022840"/>
    </source>
</evidence>
<dbReference type="InterPro" id="IPR027417">
    <property type="entry name" value="P-loop_NTPase"/>
</dbReference>
<dbReference type="InterPro" id="IPR041118">
    <property type="entry name" value="Rx_N"/>
</dbReference>
<dbReference type="GO" id="GO:0005524">
    <property type="term" value="F:ATP binding"/>
    <property type="evidence" value="ECO:0007669"/>
    <property type="project" value="UniProtKB-KW"/>
</dbReference>
<evidence type="ECO:0000259" key="11">
    <source>
        <dbReference type="Pfam" id="PF23598"/>
    </source>
</evidence>
<evidence type="ECO:0000313" key="13">
    <source>
        <dbReference type="Proteomes" id="UP000324897"/>
    </source>
</evidence>
<dbReference type="Gene3D" id="3.80.10.10">
    <property type="entry name" value="Ribonuclease Inhibitor"/>
    <property type="match status" value="2"/>
</dbReference>
<keyword evidence="2" id="KW-0433">Leucine-rich repeat</keyword>
<dbReference type="Gramene" id="TVU13858">
    <property type="protein sequence ID" value="TVU13858"/>
    <property type="gene ID" value="EJB05_37289"/>
</dbReference>
<dbReference type="Gene3D" id="1.20.5.4130">
    <property type="match status" value="1"/>
</dbReference>
<dbReference type="Pfam" id="PF23598">
    <property type="entry name" value="LRR_14"/>
    <property type="match status" value="1"/>
</dbReference>
<proteinExistence type="inferred from homology"/>
<keyword evidence="7" id="KW-0175">Coiled coil</keyword>
<accession>A0A5J9TSN9</accession>
<evidence type="ECO:0000313" key="12">
    <source>
        <dbReference type="EMBL" id="TVU13858.1"/>
    </source>
</evidence>
<evidence type="ECO:0008006" key="14">
    <source>
        <dbReference type="Google" id="ProtNLM"/>
    </source>
</evidence>
<dbReference type="InterPro" id="IPR058922">
    <property type="entry name" value="WHD_DRP"/>
</dbReference>
<dbReference type="InterPro" id="IPR036388">
    <property type="entry name" value="WH-like_DNA-bd_sf"/>
</dbReference>
<dbReference type="PRINTS" id="PR00364">
    <property type="entry name" value="DISEASERSIST"/>
</dbReference>
<comment type="similarity">
    <text evidence="1">Belongs to the disease resistance NB-LRR family.</text>
</comment>
<dbReference type="GO" id="GO:0042742">
    <property type="term" value="P:defense response to bacterium"/>
    <property type="evidence" value="ECO:0007669"/>
    <property type="project" value="UniProtKB-ARBA"/>
</dbReference>
<dbReference type="GO" id="GO:0009626">
    <property type="term" value="P:plant-type hypersensitive response"/>
    <property type="evidence" value="ECO:0007669"/>
    <property type="project" value="UniProtKB-ARBA"/>
</dbReference>
<keyword evidence="3" id="KW-0677">Repeat</keyword>
<dbReference type="FunFam" id="1.10.10.10:FF:000322">
    <property type="entry name" value="Probable disease resistance protein At1g63360"/>
    <property type="match status" value="1"/>
</dbReference>
<keyword evidence="13" id="KW-1185">Reference proteome</keyword>
<evidence type="ECO:0000256" key="1">
    <source>
        <dbReference type="ARBA" id="ARBA00008894"/>
    </source>
</evidence>
<dbReference type="InterPro" id="IPR055414">
    <property type="entry name" value="LRR_R13L4/SHOC2-like"/>
</dbReference>
<organism evidence="12 13">
    <name type="scientific">Eragrostis curvula</name>
    <name type="common">weeping love grass</name>
    <dbReference type="NCBI Taxonomy" id="38414"/>
    <lineage>
        <taxon>Eukaryota</taxon>
        <taxon>Viridiplantae</taxon>
        <taxon>Streptophyta</taxon>
        <taxon>Embryophyta</taxon>
        <taxon>Tracheophyta</taxon>
        <taxon>Spermatophyta</taxon>
        <taxon>Magnoliopsida</taxon>
        <taxon>Liliopsida</taxon>
        <taxon>Poales</taxon>
        <taxon>Poaceae</taxon>
        <taxon>PACMAD clade</taxon>
        <taxon>Chloridoideae</taxon>
        <taxon>Eragrostideae</taxon>
        <taxon>Eragrostidinae</taxon>
        <taxon>Eragrostis</taxon>
    </lineage>
</organism>
<dbReference type="Pfam" id="PF00931">
    <property type="entry name" value="NB-ARC"/>
    <property type="match status" value="1"/>
</dbReference>
<dbReference type="AlphaFoldDB" id="A0A5J9TSN9"/>
<dbReference type="InterPro" id="IPR038005">
    <property type="entry name" value="RX-like_CC"/>
</dbReference>
<dbReference type="PANTHER" id="PTHR36766:SF70">
    <property type="entry name" value="DISEASE RESISTANCE PROTEIN RGA4"/>
    <property type="match status" value="1"/>
</dbReference>
<feature type="domain" description="NB-ARC" evidence="8">
    <location>
        <begin position="182"/>
        <end position="341"/>
    </location>
</feature>
<evidence type="ECO:0000259" key="10">
    <source>
        <dbReference type="Pfam" id="PF23559"/>
    </source>
</evidence>
<evidence type="ECO:0000256" key="3">
    <source>
        <dbReference type="ARBA" id="ARBA00022737"/>
    </source>
</evidence>
<name>A0A5J9TSN9_9POAL</name>
<dbReference type="Pfam" id="PF23559">
    <property type="entry name" value="WHD_DRP"/>
    <property type="match status" value="1"/>
</dbReference>
<evidence type="ECO:0000259" key="9">
    <source>
        <dbReference type="Pfam" id="PF18052"/>
    </source>
</evidence>
<dbReference type="Pfam" id="PF18052">
    <property type="entry name" value="Rx_N"/>
    <property type="match status" value="1"/>
</dbReference>
<dbReference type="PANTHER" id="PTHR36766">
    <property type="entry name" value="PLANT BROAD-SPECTRUM MILDEW RESISTANCE PROTEIN RPW8"/>
    <property type="match status" value="1"/>
</dbReference>
<dbReference type="Proteomes" id="UP000324897">
    <property type="component" value="Unassembled WGS sequence"/>
</dbReference>
<feature type="domain" description="Disease resistance protein winged helix" evidence="10">
    <location>
        <begin position="431"/>
        <end position="500"/>
    </location>
</feature>
<sequence>MATVLHAVVGSCVKKLQDIITEETILILGVMEELKELQRTMNQIQCFLNDADERRTNESAVNNWLGELKEAIYEADDIIDLAKFEGSKLLTDYPSSTSSPSVNSTSCARFFSCLPSIQRRRQIAVRIKKFNADLEKVSKLGEMVLKLQCMQPKEDVCVVKRVTSSQLVEPNLVGKETSRACTRILELLLAQRENKAYKFGIVGLGGVGKTTLAQKIYNDHKIEGTFSKRAWICVSQVYSEVSLLKEVLRNIGVRYEQDETVGELSRKLSRAVDKKSFLFVLDDVWEHEVWTNLLRTPLDTADRGAILVTTRNDTVARAIGVEDIYRVELMSEEVGWELLWKSMDIIEETEVQNLRDLGIEIVRMCGGLPLAIKVIARVLASEEKTENKWRKVMRKSAWSMSKLHVELRGALYLSYNELPRYLKQCFLYCALYHENFIMHRDDLIRFWVAEGFVEEQEEQLLEDTAEEYYYELLYRNLLQPVPGYLDYSFCKMHDLFRQLAGHLLGEEYFCGDPLSFGSKTLSRLRRVSIFSDKDSLIIPNIEKVQIKVRTLNIRFAKSPDLENAIFGRFMSLRVLNLTGSLIRMIPSSIGNMIHLRSLDLDLTVISSLPETISSLTNLQILNLQRCYSLHSLPSGITELCMLRRLGIGDTPINQVPKGIGTLSFLNDLEGFPAGNSSGMTTMQYGWNLGELESLSQLRQLDMIKLERSAPCNDESLLRGKKHLKVLRLSCSKRIYEPCTEEDVNNIEKIFEQLIPPHNLEELVIREFFGRRYPTWLGASHLSSMKHLYLINCRSCVHLPSIGHLPNLKFLQIKGATSVTKIGPEFLGCGVGSPGSTGSVGFPKLESLLILQMPNWEEWSFFDEEQPAAGKEEKVVGAAAKQIGGILRMQLLPCLKILYLEDCPSLRALPPQIGQHAISLKELQLRRVSSLMEVENFPFLSETIVIGGCECLERVSNLPQVRRLRVHGSLNLRCVEKMDNLQQLWLDEDMQYTSSQWVTFLQHLHGDDLDIYTWA</sequence>
<dbReference type="SUPFAM" id="SSF52058">
    <property type="entry name" value="L domain-like"/>
    <property type="match status" value="1"/>
</dbReference>
<keyword evidence="6" id="KW-0067">ATP-binding</keyword>
<evidence type="ECO:0000256" key="2">
    <source>
        <dbReference type="ARBA" id="ARBA00022614"/>
    </source>
</evidence>
<gene>
    <name evidence="12" type="ORF">EJB05_37289</name>
</gene>
<reference evidence="12 13" key="1">
    <citation type="journal article" date="2019" name="Sci. Rep.">
        <title>A high-quality genome of Eragrostis curvula grass provides insights into Poaceae evolution and supports new strategies to enhance forage quality.</title>
        <authorList>
            <person name="Carballo J."/>
            <person name="Santos B.A.C.M."/>
            <person name="Zappacosta D."/>
            <person name="Garbus I."/>
            <person name="Selva J.P."/>
            <person name="Gallo C.A."/>
            <person name="Diaz A."/>
            <person name="Albertini E."/>
            <person name="Caccamo M."/>
            <person name="Echenique V."/>
        </authorList>
    </citation>
    <scope>NUCLEOTIDE SEQUENCE [LARGE SCALE GENOMIC DNA]</scope>
    <source>
        <strain evidence="13">cv. Victoria</strain>
        <tissue evidence="12">Leaf</tissue>
    </source>
</reference>
<dbReference type="InterPro" id="IPR042197">
    <property type="entry name" value="Apaf_helical"/>
</dbReference>
<evidence type="ECO:0000256" key="4">
    <source>
        <dbReference type="ARBA" id="ARBA00022741"/>
    </source>
</evidence>
<protein>
    <recommendedName>
        <fullName evidence="14">AAA+ ATPase domain-containing protein</fullName>
    </recommendedName>
</protein>
<dbReference type="Gene3D" id="1.10.8.430">
    <property type="entry name" value="Helical domain of apoptotic protease-activating factors"/>
    <property type="match status" value="1"/>
</dbReference>
<keyword evidence="5" id="KW-0611">Plant defense</keyword>